<dbReference type="PANTHER" id="PTHR37532">
    <property type="entry name" value="PROTEIN ISCX"/>
    <property type="match status" value="1"/>
</dbReference>
<proteinExistence type="predicted"/>
<dbReference type="RefSeq" id="WP_014263592.1">
    <property type="nucleotide sequence ID" value="NZ_JACHIO010000006.1"/>
</dbReference>
<sequence>MPREINWTDTLEIGIQLQEMFPDTDPYSVRFTDLHKWVTQLPGFVGDPTKSTEGILEAIQTAWHEEYVDAKDA</sequence>
<dbReference type="GO" id="GO:0008198">
    <property type="term" value="F:ferrous iron binding"/>
    <property type="evidence" value="ECO:0007669"/>
    <property type="project" value="TreeGrafter"/>
</dbReference>
<dbReference type="SUPFAM" id="SSF140319">
    <property type="entry name" value="IscX-like"/>
    <property type="match status" value="1"/>
</dbReference>
<dbReference type="AlphaFoldDB" id="A0A7W7ZNZ6"/>
<dbReference type="GO" id="GO:0016226">
    <property type="term" value="P:iron-sulfur cluster assembly"/>
    <property type="evidence" value="ECO:0007669"/>
    <property type="project" value="InterPro"/>
</dbReference>
<dbReference type="Proteomes" id="UP000584867">
    <property type="component" value="Unassembled WGS sequence"/>
</dbReference>
<reference evidence="1 2" key="1">
    <citation type="submission" date="2020-08" db="EMBL/GenBank/DDBJ databases">
        <title>Genomic Encyclopedia of Type Strains, Phase IV (KMG-V): Genome sequencing to study the core and pangenomes of soil and plant-associated prokaryotes.</title>
        <authorList>
            <person name="Whitman W."/>
        </authorList>
    </citation>
    <scope>NUCLEOTIDE SEQUENCE [LARGE SCALE GENOMIC DNA]</scope>
    <source>
        <strain evidence="1 2">X5P3</strain>
    </source>
</reference>
<comment type="caution">
    <text evidence="1">The sequence shown here is derived from an EMBL/GenBank/DDBJ whole genome shotgun (WGS) entry which is preliminary data.</text>
</comment>
<dbReference type="InterPro" id="IPR007479">
    <property type="entry name" value="ISC_FeS_clus_asmbl_IscsX"/>
</dbReference>
<evidence type="ECO:0000313" key="1">
    <source>
        <dbReference type="EMBL" id="MBB5063413.1"/>
    </source>
</evidence>
<accession>A0A7W7ZNZ6</accession>
<dbReference type="NCBIfam" id="TIGR03412">
    <property type="entry name" value="iscX_yfhJ"/>
    <property type="match status" value="1"/>
</dbReference>
<dbReference type="EMBL" id="JACHIO010000006">
    <property type="protein sequence ID" value="MBB5063413.1"/>
    <property type="molecule type" value="Genomic_DNA"/>
</dbReference>
<dbReference type="InterPro" id="IPR036762">
    <property type="entry name" value="IscX-like_sf"/>
</dbReference>
<dbReference type="GO" id="GO:0005829">
    <property type="term" value="C:cytosol"/>
    <property type="evidence" value="ECO:0007669"/>
    <property type="project" value="TreeGrafter"/>
</dbReference>
<organism evidence="1 2">
    <name type="scientific">Granulicella mallensis</name>
    <dbReference type="NCBI Taxonomy" id="940614"/>
    <lineage>
        <taxon>Bacteria</taxon>
        <taxon>Pseudomonadati</taxon>
        <taxon>Acidobacteriota</taxon>
        <taxon>Terriglobia</taxon>
        <taxon>Terriglobales</taxon>
        <taxon>Acidobacteriaceae</taxon>
        <taxon>Granulicella</taxon>
    </lineage>
</organism>
<dbReference type="PIRSF" id="PIRSF039003">
    <property type="entry name" value="IscX"/>
    <property type="match status" value="1"/>
</dbReference>
<evidence type="ECO:0000313" key="2">
    <source>
        <dbReference type="Proteomes" id="UP000584867"/>
    </source>
</evidence>
<dbReference type="OMA" id="AIQQAWI"/>
<name>A0A7W7ZNZ6_9BACT</name>
<dbReference type="Pfam" id="PF04384">
    <property type="entry name" value="Fe-S_assembly"/>
    <property type="match status" value="1"/>
</dbReference>
<gene>
    <name evidence="1" type="ORF">HDF15_001755</name>
</gene>
<dbReference type="Gene3D" id="1.10.10.600">
    <property type="entry name" value="IscX-like"/>
    <property type="match status" value="1"/>
</dbReference>
<dbReference type="PANTHER" id="PTHR37532:SF1">
    <property type="entry name" value="PROTEIN ISCX"/>
    <property type="match status" value="1"/>
</dbReference>
<protein>
    <submittedName>
        <fullName evidence="1">FeS assembly protein IscX</fullName>
    </submittedName>
</protein>